<organism evidence="2 3">
    <name type="scientific">Lachnoanaerobaculum gingivalis</name>
    <dbReference type="NCBI Taxonomy" id="2490855"/>
    <lineage>
        <taxon>Bacteria</taxon>
        <taxon>Bacillati</taxon>
        <taxon>Bacillota</taxon>
        <taxon>Clostridia</taxon>
        <taxon>Lachnospirales</taxon>
        <taxon>Lachnospiraceae</taxon>
        <taxon>Lachnoanaerobaculum</taxon>
    </lineage>
</organism>
<keyword evidence="1" id="KW-0812">Transmembrane</keyword>
<feature type="transmembrane region" description="Helical" evidence="1">
    <location>
        <begin position="12"/>
        <end position="30"/>
    </location>
</feature>
<evidence type="ECO:0000313" key="3">
    <source>
        <dbReference type="Proteomes" id="UP000272490"/>
    </source>
</evidence>
<evidence type="ECO:0000256" key="1">
    <source>
        <dbReference type="SAM" id="Phobius"/>
    </source>
</evidence>
<dbReference type="Pfam" id="PF14264">
    <property type="entry name" value="Glucos_trans_II"/>
    <property type="match status" value="1"/>
</dbReference>
<dbReference type="AlphaFoldDB" id="A0A3P3QWC0"/>
<sequence length="517" mass="58685">MTTKFKKLYDKYKVMIIVATMLGACIYGYVFINKIGNPDKYFFGEYVIGGGWELSLGRFFLPITQKMRYGMNMPIFLSMVAVFVFALSGMVLCEILEIERSVTAFAIILMTVAAPKVMSTIICYSCSDVYSIAFFAIMLMFYFMRKACDNRRNQLIKTLCCAFIIALSLGIYQSGINEMAALTLLMLIVYCINNDIAWIKKIANIIMMDILAVILYYIMMKSVLKIFNIPLGNYKGIENFSIINIIYNLPHSVVNCYEHGLNFFFGHNIYSNSFGIIKWNVCITIITILSLILLMRLMKETWRKVVVIVAILLLPVAATSMELIVNTPVEILQSDGLMLIFPLFIKIVEFTVIRLEGNSQRIFRICWGVSIAILFIISFKNTLITNADAFAMQYQNKQAIEVGRRIIKDYEAGNYPKEYKLDILGVPTLGNYKVPEYLLKNANYLMKVGAMWSDKSSVETWNRLISEELGIVIEADGRDRAGEIGHSQQFIDAPCYPEEGSIFIDGDTVVVKVSPIT</sequence>
<accession>A0A3P3QWC0</accession>
<feature type="transmembrane region" description="Helical" evidence="1">
    <location>
        <begin position="337"/>
        <end position="355"/>
    </location>
</feature>
<keyword evidence="3" id="KW-1185">Reference proteome</keyword>
<dbReference type="PROSITE" id="PS51257">
    <property type="entry name" value="PROKAR_LIPOPROTEIN"/>
    <property type="match status" value="1"/>
</dbReference>
<feature type="transmembrane region" description="Helical" evidence="1">
    <location>
        <begin position="205"/>
        <end position="224"/>
    </location>
</feature>
<evidence type="ECO:0000313" key="2">
    <source>
        <dbReference type="EMBL" id="RRJ25424.1"/>
    </source>
</evidence>
<gene>
    <name evidence="2" type="ORF">EHV10_07190</name>
</gene>
<keyword evidence="1" id="KW-1133">Transmembrane helix</keyword>
<feature type="transmembrane region" description="Helical" evidence="1">
    <location>
        <begin position="118"/>
        <end position="143"/>
    </location>
</feature>
<evidence type="ECO:0008006" key="4">
    <source>
        <dbReference type="Google" id="ProtNLM"/>
    </source>
</evidence>
<feature type="transmembrane region" description="Helical" evidence="1">
    <location>
        <begin position="73"/>
        <end position="98"/>
    </location>
</feature>
<keyword evidence="1" id="KW-0472">Membrane</keyword>
<reference evidence="2 3" key="1">
    <citation type="submission" date="2018-11" db="EMBL/GenBank/DDBJ databases">
        <title>Genome sequencing of Lachnoanaerobaculum sp. KCOM 2030 (= ChDC B114).</title>
        <authorList>
            <person name="Kook J.-K."/>
            <person name="Park S.-N."/>
            <person name="Lim Y.K."/>
        </authorList>
    </citation>
    <scope>NUCLEOTIDE SEQUENCE [LARGE SCALE GENOMIC DNA]</scope>
    <source>
        <strain evidence="2 3">KCOM 2030</strain>
    </source>
</reference>
<comment type="caution">
    <text evidence="2">The sequence shown here is derived from an EMBL/GenBank/DDBJ whole genome shotgun (WGS) entry which is preliminary data.</text>
</comment>
<proteinExistence type="predicted"/>
<feature type="transmembrane region" description="Helical" evidence="1">
    <location>
        <begin position="362"/>
        <end position="379"/>
    </location>
</feature>
<protein>
    <recommendedName>
        <fullName evidence="4">Glucosyl transferase GtrII</fullName>
    </recommendedName>
</protein>
<feature type="transmembrane region" description="Helical" evidence="1">
    <location>
        <begin position="42"/>
        <end position="61"/>
    </location>
</feature>
<name>A0A3P3QWC0_9FIRM</name>
<dbReference type="Proteomes" id="UP000272490">
    <property type="component" value="Unassembled WGS sequence"/>
</dbReference>
<dbReference type="RefSeq" id="WP_128674062.1">
    <property type="nucleotide sequence ID" value="NZ_CP124777.1"/>
</dbReference>
<dbReference type="OrthoDB" id="1862941at2"/>
<dbReference type="InterPro" id="IPR025686">
    <property type="entry name" value="Glucos_trans_II"/>
</dbReference>
<feature type="transmembrane region" description="Helical" evidence="1">
    <location>
        <begin position="305"/>
        <end position="325"/>
    </location>
</feature>
<dbReference type="EMBL" id="RRCO01000003">
    <property type="protein sequence ID" value="RRJ25424.1"/>
    <property type="molecule type" value="Genomic_DNA"/>
</dbReference>
<feature type="transmembrane region" description="Helical" evidence="1">
    <location>
        <begin position="155"/>
        <end position="173"/>
    </location>
</feature>
<feature type="transmembrane region" description="Helical" evidence="1">
    <location>
        <begin position="276"/>
        <end position="298"/>
    </location>
</feature>